<evidence type="ECO:0000313" key="10">
    <source>
        <dbReference type="EMBL" id="KAJ2851902.1"/>
    </source>
</evidence>
<feature type="domain" description="Creatinase N-terminal" evidence="8">
    <location>
        <begin position="50"/>
        <end position="176"/>
    </location>
</feature>
<dbReference type="Pfam" id="PF00557">
    <property type="entry name" value="Peptidase_M24"/>
    <property type="match status" value="1"/>
</dbReference>
<dbReference type="InterPro" id="IPR001131">
    <property type="entry name" value="Peptidase_M24B_aminopep-P_CS"/>
</dbReference>
<dbReference type="InterPro" id="IPR000587">
    <property type="entry name" value="Creatinase_N"/>
</dbReference>
<organism evidence="10 11">
    <name type="scientific">Coemansia brasiliensis</name>
    <dbReference type="NCBI Taxonomy" id="2650707"/>
    <lineage>
        <taxon>Eukaryota</taxon>
        <taxon>Fungi</taxon>
        <taxon>Fungi incertae sedis</taxon>
        <taxon>Zoopagomycota</taxon>
        <taxon>Kickxellomycotina</taxon>
        <taxon>Kickxellomycetes</taxon>
        <taxon>Kickxellales</taxon>
        <taxon>Kickxellaceae</taxon>
        <taxon>Coemansia</taxon>
    </lineage>
</organism>
<dbReference type="InterPro" id="IPR000994">
    <property type="entry name" value="Pept_M24"/>
</dbReference>
<dbReference type="PANTHER" id="PTHR43763:SF6">
    <property type="entry name" value="XAA-PRO AMINOPEPTIDASE 1"/>
    <property type="match status" value="1"/>
</dbReference>
<evidence type="ECO:0008006" key="12">
    <source>
        <dbReference type="Google" id="ProtNLM"/>
    </source>
</evidence>
<dbReference type="InterPro" id="IPR036005">
    <property type="entry name" value="Creatinase/aminopeptidase-like"/>
</dbReference>
<dbReference type="InterPro" id="IPR050422">
    <property type="entry name" value="X-Pro_aminopeptidase_P"/>
</dbReference>
<evidence type="ECO:0000256" key="6">
    <source>
        <dbReference type="RuleBase" id="RU000590"/>
    </source>
</evidence>
<keyword evidence="4" id="KW-0378">Hydrolase</keyword>
<comment type="caution">
    <text evidence="10">The sequence shown here is derived from an EMBL/GenBank/DDBJ whole genome shotgun (WGS) entry which is preliminary data.</text>
</comment>
<dbReference type="GO" id="GO:0070006">
    <property type="term" value="F:metalloaminopeptidase activity"/>
    <property type="evidence" value="ECO:0007669"/>
    <property type="project" value="InterPro"/>
</dbReference>
<protein>
    <recommendedName>
        <fullName evidence="12">Creatinase/aminopeptidase</fullName>
    </recommendedName>
</protein>
<evidence type="ECO:0000313" key="11">
    <source>
        <dbReference type="Proteomes" id="UP001139887"/>
    </source>
</evidence>
<dbReference type="SUPFAM" id="SSF55920">
    <property type="entry name" value="Creatinase/aminopeptidase"/>
    <property type="match status" value="1"/>
</dbReference>
<dbReference type="FunFam" id="3.40.350.10:FF:000003">
    <property type="entry name" value="Xaa-pro aminopeptidase P"/>
    <property type="match status" value="1"/>
</dbReference>
<sequence length="653" mass="73405">MFRRLFNFARRNINRQFPQHPNSTSYLKQNYSSSTAITNEMATPVNTTDRLKHLRELMASARYNVNAYVVPSEDAHQSEYVAACDERRAFISGFNGSAGCAVITMDKAAMFTDGRYFLQARQQMDDNWTLMKRGIPGVPSPQDYLTDHLPAGTRVGIDPTLMTVTEANELREKLQARGNGDLVAIEDNLVDIVWGKERPERPKNTVFIHDIKYAGESHDSKIARVREYIDKENASGLVVSALDEIAWLFNLRGADIDFNPVFFSYAVITKDKVTLYIDEAKLTDAVRSHLSEIVVRPYQEIFGELNALSPSLAETKSRLLVSPSISFALVQALGIDNVKMSKSPITYLKSIKNATELEGMRQSHIRDGAALANYFGWLENELLNRDGNLRLSEVDVANKLEELRREQEHCVGLSFSTISSVGANGAIIHYSPQRGSDALLDISKMYLCDSGGQYLDGTTDVTRTYHFGEPTAWERECFTRVLKGHIALDRAVFPNGTSGFALDPLARMPLWEIGLDYRHGTGHGVGSFLNVHEGPQGISMRKTILDAGFHAGMTITNEPGYYEDGNFGIRIENTCLVVKADTKFDYTGGSGYLKFEPVTMVPIQKKLISNELFTDVERKWLNDYHQEVWRKVSPRLEKGSLGYEWLKRETSPM</sequence>
<feature type="domain" description="Peptidase M24 C-terminal" evidence="9">
    <location>
        <begin position="591"/>
        <end position="652"/>
    </location>
</feature>
<dbReference type="GO" id="GO:0046872">
    <property type="term" value="F:metal ion binding"/>
    <property type="evidence" value="ECO:0007669"/>
    <property type="project" value="UniProtKB-KW"/>
</dbReference>
<dbReference type="EMBL" id="JANBUW010000007">
    <property type="protein sequence ID" value="KAJ2851902.1"/>
    <property type="molecule type" value="Genomic_DNA"/>
</dbReference>
<keyword evidence="11" id="KW-1185">Reference proteome</keyword>
<evidence type="ECO:0000259" key="8">
    <source>
        <dbReference type="Pfam" id="PF01321"/>
    </source>
</evidence>
<name>A0A9W8ICX9_9FUNG</name>
<dbReference type="PANTHER" id="PTHR43763">
    <property type="entry name" value="XAA-PRO AMINOPEPTIDASE 1"/>
    <property type="match status" value="1"/>
</dbReference>
<dbReference type="Gene3D" id="3.40.350.10">
    <property type="entry name" value="Creatinase/prolidase N-terminal domain"/>
    <property type="match status" value="2"/>
</dbReference>
<reference evidence="10" key="1">
    <citation type="submission" date="2022-07" db="EMBL/GenBank/DDBJ databases">
        <title>Phylogenomic reconstructions and comparative analyses of Kickxellomycotina fungi.</title>
        <authorList>
            <person name="Reynolds N.K."/>
            <person name="Stajich J.E."/>
            <person name="Barry K."/>
            <person name="Grigoriev I.V."/>
            <person name="Crous P."/>
            <person name="Smith M.E."/>
        </authorList>
    </citation>
    <scope>NUCLEOTIDE SEQUENCE</scope>
    <source>
        <strain evidence="10">NRRL 1566</strain>
    </source>
</reference>
<proteinExistence type="inferred from homology"/>
<evidence type="ECO:0000256" key="2">
    <source>
        <dbReference type="ARBA" id="ARBA00008766"/>
    </source>
</evidence>
<dbReference type="InterPro" id="IPR032416">
    <property type="entry name" value="Peptidase_M24_C"/>
</dbReference>
<dbReference type="InterPro" id="IPR029149">
    <property type="entry name" value="Creatin/AminoP/Spt16_N"/>
</dbReference>
<feature type="domain" description="Peptidase M24" evidence="7">
    <location>
        <begin position="358"/>
        <end position="578"/>
    </location>
</feature>
<evidence type="ECO:0000256" key="3">
    <source>
        <dbReference type="ARBA" id="ARBA00022723"/>
    </source>
</evidence>
<evidence type="ECO:0000259" key="9">
    <source>
        <dbReference type="Pfam" id="PF16188"/>
    </source>
</evidence>
<comment type="similarity">
    <text evidence="2 6">Belongs to the peptidase M24B family.</text>
</comment>
<dbReference type="OrthoDB" id="9995434at2759"/>
<dbReference type="Gene3D" id="3.90.230.10">
    <property type="entry name" value="Creatinase/methionine aminopeptidase superfamily"/>
    <property type="match status" value="1"/>
</dbReference>
<keyword evidence="3 6" id="KW-0479">Metal-binding</keyword>
<dbReference type="InterPro" id="IPR033740">
    <property type="entry name" value="Pept_M24B"/>
</dbReference>
<dbReference type="SUPFAM" id="SSF53092">
    <property type="entry name" value="Creatinase/prolidase N-terminal domain"/>
    <property type="match status" value="1"/>
</dbReference>
<dbReference type="Pfam" id="PF01321">
    <property type="entry name" value="Creatinase_N"/>
    <property type="match status" value="1"/>
</dbReference>
<dbReference type="Proteomes" id="UP001139887">
    <property type="component" value="Unassembled WGS sequence"/>
</dbReference>
<accession>A0A9W8ICX9</accession>
<evidence type="ECO:0000259" key="7">
    <source>
        <dbReference type="Pfam" id="PF00557"/>
    </source>
</evidence>
<dbReference type="PROSITE" id="PS00491">
    <property type="entry name" value="PROLINE_PEPTIDASE"/>
    <property type="match status" value="1"/>
</dbReference>
<comment type="cofactor">
    <cofactor evidence="1">
        <name>Mn(2+)</name>
        <dbReference type="ChEBI" id="CHEBI:29035"/>
    </cofactor>
</comment>
<dbReference type="AlphaFoldDB" id="A0A9W8ICX9"/>
<dbReference type="Pfam" id="PF16188">
    <property type="entry name" value="Peptidase_M24_C"/>
    <property type="match status" value="1"/>
</dbReference>
<evidence type="ECO:0000256" key="4">
    <source>
        <dbReference type="ARBA" id="ARBA00022801"/>
    </source>
</evidence>
<dbReference type="Pfam" id="PF16189">
    <property type="entry name" value="Creatinase_N_2"/>
    <property type="match status" value="1"/>
</dbReference>
<dbReference type="CDD" id="cd01085">
    <property type="entry name" value="APP"/>
    <property type="match status" value="1"/>
</dbReference>
<dbReference type="GO" id="GO:0005737">
    <property type="term" value="C:cytoplasm"/>
    <property type="evidence" value="ECO:0007669"/>
    <property type="project" value="UniProtKB-ARBA"/>
</dbReference>
<evidence type="ECO:0000256" key="5">
    <source>
        <dbReference type="ARBA" id="ARBA00023211"/>
    </source>
</evidence>
<gene>
    <name evidence="10" type="ORF">IWW36_000675</name>
</gene>
<evidence type="ECO:0000256" key="1">
    <source>
        <dbReference type="ARBA" id="ARBA00001936"/>
    </source>
</evidence>
<keyword evidence="5" id="KW-0464">Manganese</keyword>
<dbReference type="FunFam" id="3.90.230.10:FF:000007">
    <property type="entry name" value="Xaa-Pro aminopeptidase P"/>
    <property type="match status" value="1"/>
</dbReference>